<proteinExistence type="predicted"/>
<name>A0ABQ5QXL9_9ACTN</name>
<evidence type="ECO:0000313" key="1">
    <source>
        <dbReference type="EMBL" id="GLH98667.1"/>
    </source>
</evidence>
<accession>A0ABQ5QXL9</accession>
<keyword evidence="2" id="KW-1185">Reference proteome</keyword>
<dbReference type="EMBL" id="BSDI01000017">
    <property type="protein sequence ID" value="GLH98667.1"/>
    <property type="molecule type" value="Genomic_DNA"/>
</dbReference>
<protein>
    <submittedName>
        <fullName evidence="1">Uncharacterized protein</fullName>
    </submittedName>
</protein>
<gene>
    <name evidence="1" type="ORF">Pa4123_39420</name>
</gene>
<comment type="caution">
    <text evidence="1">The sequence shown here is derived from an EMBL/GenBank/DDBJ whole genome shotgun (WGS) entry which is preliminary data.</text>
</comment>
<organism evidence="1 2">
    <name type="scientific">Phytohabitans aurantiacus</name>
    <dbReference type="NCBI Taxonomy" id="3016789"/>
    <lineage>
        <taxon>Bacteria</taxon>
        <taxon>Bacillati</taxon>
        <taxon>Actinomycetota</taxon>
        <taxon>Actinomycetes</taxon>
        <taxon>Micromonosporales</taxon>
        <taxon>Micromonosporaceae</taxon>
    </lineage>
</organism>
<dbReference type="Proteomes" id="UP001144280">
    <property type="component" value="Unassembled WGS sequence"/>
</dbReference>
<reference evidence="1" key="1">
    <citation type="submission" date="2022-12" db="EMBL/GenBank/DDBJ databases">
        <title>New Phytohabitans aurantiacus sp. RD004123 nov., an actinomycete isolated from soil.</title>
        <authorList>
            <person name="Triningsih D.W."/>
            <person name="Harunari E."/>
            <person name="Igarashi Y."/>
        </authorList>
    </citation>
    <scope>NUCLEOTIDE SEQUENCE</scope>
    <source>
        <strain evidence="1">RD004123</strain>
    </source>
</reference>
<sequence length="69" mass="7121">MVVTAVATGVPGVGSGVAACAGAATTSAHDTAVPRMANLRIMETIIDAPRWAKGREVMLAPSVPRRSRY</sequence>
<evidence type="ECO:0000313" key="2">
    <source>
        <dbReference type="Proteomes" id="UP001144280"/>
    </source>
</evidence>